<comment type="caution">
    <text evidence="9">The sequence shown here is derived from an EMBL/GenBank/DDBJ whole genome shotgun (WGS) entry which is preliminary data.</text>
</comment>
<dbReference type="EMBL" id="QRBE01000003">
    <property type="protein sequence ID" value="RDS83110.1"/>
    <property type="molecule type" value="Genomic_DNA"/>
</dbReference>
<evidence type="ECO:0000259" key="8">
    <source>
        <dbReference type="Pfam" id="PF22217"/>
    </source>
</evidence>
<evidence type="ECO:0000256" key="2">
    <source>
        <dbReference type="ARBA" id="ARBA00022630"/>
    </source>
</evidence>
<feature type="domain" description="Acyl-CoA dehydrogenase/oxidase C-terminal" evidence="5">
    <location>
        <begin position="277"/>
        <end position="430"/>
    </location>
</feature>
<keyword evidence="3 4" id="KW-0274">FAD</keyword>
<keyword evidence="2 4" id="KW-0285">Flavoprotein</keyword>
<evidence type="ECO:0000259" key="6">
    <source>
        <dbReference type="Pfam" id="PF02770"/>
    </source>
</evidence>
<dbReference type="InterPro" id="IPR036250">
    <property type="entry name" value="AcylCo_DH-like_C"/>
</dbReference>
<dbReference type="InterPro" id="IPR041504">
    <property type="entry name" value="AidB_N"/>
</dbReference>
<dbReference type="SUPFAM" id="SSF47203">
    <property type="entry name" value="Acyl-CoA dehydrogenase C-terminal domain-like"/>
    <property type="match status" value="1"/>
</dbReference>
<proteinExistence type="inferred from homology"/>
<reference evidence="9 10" key="1">
    <citation type="submission" date="2018-07" db="EMBL/GenBank/DDBJ databases">
        <title>Dyella monticola sp. nov. and Dyella psychrodurans sp. nov. isolated from monsoon evergreen broad-leaved forest soil of Dinghu Mountain, China.</title>
        <authorList>
            <person name="Gao Z."/>
            <person name="Qiu L."/>
        </authorList>
    </citation>
    <scope>NUCLEOTIDE SEQUENCE [LARGE SCALE GENOMIC DNA]</scope>
    <source>
        <strain evidence="9 10">4G-K06</strain>
    </source>
</reference>
<evidence type="ECO:0000313" key="9">
    <source>
        <dbReference type="EMBL" id="RDS83110.1"/>
    </source>
</evidence>
<protein>
    <submittedName>
        <fullName evidence="9">Acyl-CoA dehydrogenase</fullName>
    </submittedName>
</protein>
<dbReference type="OrthoDB" id="9771038at2"/>
<dbReference type="Gene3D" id="1.20.140.10">
    <property type="entry name" value="Butyryl-CoA Dehydrogenase, subunit A, domain 3"/>
    <property type="match status" value="1"/>
</dbReference>
<dbReference type="Pfam" id="PF00441">
    <property type="entry name" value="Acyl-CoA_dh_1"/>
    <property type="match status" value="1"/>
</dbReference>
<dbReference type="Pfam" id="PF18158">
    <property type="entry name" value="AidB_N"/>
    <property type="match status" value="1"/>
</dbReference>
<organism evidence="9 10">
    <name type="scientific">Dyella monticola</name>
    <dbReference type="NCBI Taxonomy" id="1927958"/>
    <lineage>
        <taxon>Bacteria</taxon>
        <taxon>Pseudomonadati</taxon>
        <taxon>Pseudomonadota</taxon>
        <taxon>Gammaproteobacteria</taxon>
        <taxon>Lysobacterales</taxon>
        <taxon>Rhodanobacteraceae</taxon>
        <taxon>Dyella</taxon>
    </lineage>
</organism>
<evidence type="ECO:0000256" key="4">
    <source>
        <dbReference type="RuleBase" id="RU362125"/>
    </source>
</evidence>
<evidence type="ECO:0000313" key="10">
    <source>
        <dbReference type="Proteomes" id="UP000254258"/>
    </source>
</evidence>
<dbReference type="PANTHER" id="PTHR42707">
    <property type="entry name" value="ACYL-COA DEHYDROGENASE"/>
    <property type="match status" value="1"/>
</dbReference>
<evidence type="ECO:0000256" key="3">
    <source>
        <dbReference type="ARBA" id="ARBA00022827"/>
    </source>
</evidence>
<feature type="domain" description="Acyl-CoA dehydrogenase 11-like C-terminal" evidence="8">
    <location>
        <begin position="457"/>
        <end position="530"/>
    </location>
</feature>
<comment type="cofactor">
    <cofactor evidence="4">
        <name>FAD</name>
        <dbReference type="ChEBI" id="CHEBI:57692"/>
    </cofactor>
</comment>
<dbReference type="InterPro" id="IPR052904">
    <property type="entry name" value="Acyl-CoA_dehydrogenase-like"/>
</dbReference>
<dbReference type="InterPro" id="IPR009100">
    <property type="entry name" value="AcylCoA_DH/oxidase_NM_dom_sf"/>
</dbReference>
<evidence type="ECO:0000259" key="5">
    <source>
        <dbReference type="Pfam" id="PF00441"/>
    </source>
</evidence>
<keyword evidence="4" id="KW-0560">Oxidoreductase</keyword>
<sequence length="547" mass="59953">MAFLQDAPQLAHPYRSDRLLTALLDRVFPSKRRAALDADLDALADYAQMTWERSARHARRKPLLTQWDAWGRRVDRVELTAAWLEGPQLTTRHAILAAGHESHEHARLEEFARAYVYHVASEFYTCPLAMTDGAATAIKASGNKTLIDRALPHFLSRDASQFWLSGQWMTENAGGSDVSNTETIARQDTDGSWRLYGRKWFSSAVVGEAALALARPDGSGSGTATLALFYVETMNGEDRKPELIIDRLKDKLGTHELPTAEIHLEGLPAWPVGELAHGVRQVAPMLNITRTWNAIGAVASMARAIALARDYAMRRQAFGRPLIEQPLHAQTLADMQAEFEGAFALAFEVAYLLGRVEQNVATLQETASLRLLTPLVKLWTGKMAVSLCSEALECFGGAGYVEDTGLPQLLRDAQVYAIWEGTTNVLSLDSLRALCGNNSFTALRKVIGGWLNHAHNQQAAFAVHAALDAAAMHMDTQKVERHVLEAGARGIAITLARCAAAGLLARQAAWASSRADERPAAALRRFLGHGLLRLSDISGEDTRLLLE</sequence>
<name>A0A370X4B8_9GAMM</name>
<dbReference type="InterPro" id="IPR006091">
    <property type="entry name" value="Acyl-CoA_Oxase/DH_mid-dom"/>
</dbReference>
<dbReference type="PANTHER" id="PTHR42707:SF2">
    <property type="entry name" value="ACD11 DEHYDROGENASE"/>
    <property type="match status" value="1"/>
</dbReference>
<dbReference type="InterPro" id="IPR053998">
    <property type="entry name" value="ACDH-11_C"/>
</dbReference>
<comment type="similarity">
    <text evidence="1 4">Belongs to the acyl-CoA dehydrogenase family.</text>
</comment>
<dbReference type="Pfam" id="PF22217">
    <property type="entry name" value="ACDH-11_C"/>
    <property type="match status" value="1"/>
</dbReference>
<feature type="domain" description="Adaptive response protein AidB N-terminal" evidence="7">
    <location>
        <begin position="13"/>
        <end position="156"/>
    </location>
</feature>
<dbReference type="Gene3D" id="6.10.250.600">
    <property type="match status" value="1"/>
</dbReference>
<dbReference type="SUPFAM" id="SSF56645">
    <property type="entry name" value="Acyl-CoA dehydrogenase NM domain-like"/>
    <property type="match status" value="1"/>
</dbReference>
<gene>
    <name evidence="9" type="ORF">DWU98_08265</name>
</gene>
<feature type="domain" description="Acyl-CoA oxidase/dehydrogenase middle" evidence="6">
    <location>
        <begin position="167"/>
        <end position="265"/>
    </location>
</feature>
<dbReference type="AlphaFoldDB" id="A0A370X4B8"/>
<evidence type="ECO:0000256" key="1">
    <source>
        <dbReference type="ARBA" id="ARBA00009347"/>
    </source>
</evidence>
<dbReference type="Pfam" id="PF02770">
    <property type="entry name" value="Acyl-CoA_dh_M"/>
    <property type="match status" value="1"/>
</dbReference>
<dbReference type="GO" id="GO:0003995">
    <property type="term" value="F:acyl-CoA dehydrogenase activity"/>
    <property type="evidence" value="ECO:0007669"/>
    <property type="project" value="TreeGrafter"/>
</dbReference>
<dbReference type="Proteomes" id="UP000254258">
    <property type="component" value="Unassembled WGS sequence"/>
</dbReference>
<dbReference type="InterPro" id="IPR009075">
    <property type="entry name" value="AcylCo_DH/oxidase_C"/>
</dbReference>
<evidence type="ECO:0000259" key="7">
    <source>
        <dbReference type="Pfam" id="PF18158"/>
    </source>
</evidence>
<dbReference type="Gene3D" id="2.40.110.20">
    <property type="match status" value="1"/>
</dbReference>
<keyword evidence="10" id="KW-1185">Reference proteome</keyword>
<dbReference type="RefSeq" id="WP_115495116.1">
    <property type="nucleotide sequence ID" value="NZ_QRBE01000003.1"/>
</dbReference>
<accession>A0A370X4B8</accession>